<gene>
    <name evidence="1" type="ORF">OPKNFCMD_5240</name>
</gene>
<reference evidence="1" key="2">
    <citation type="submission" date="2021-08" db="EMBL/GenBank/DDBJ databases">
        <authorList>
            <person name="Tani A."/>
            <person name="Ola A."/>
            <person name="Ogura Y."/>
            <person name="Katsura K."/>
            <person name="Hayashi T."/>
        </authorList>
    </citation>
    <scope>NUCLEOTIDE SEQUENCE</scope>
    <source>
        <strain evidence="1">KCTC 52305</strain>
    </source>
</reference>
<protein>
    <submittedName>
        <fullName evidence="1">Uncharacterized protein</fullName>
    </submittedName>
</protein>
<name>A0ABQ4R6P5_9HYPH</name>
<evidence type="ECO:0000313" key="2">
    <source>
        <dbReference type="Proteomes" id="UP001055167"/>
    </source>
</evidence>
<keyword evidence="2" id="KW-1185">Reference proteome</keyword>
<organism evidence="1 2">
    <name type="scientific">Methylobacterium crusticola</name>
    <dbReference type="NCBI Taxonomy" id="1697972"/>
    <lineage>
        <taxon>Bacteria</taxon>
        <taxon>Pseudomonadati</taxon>
        <taxon>Pseudomonadota</taxon>
        <taxon>Alphaproteobacteria</taxon>
        <taxon>Hyphomicrobiales</taxon>
        <taxon>Methylobacteriaceae</taxon>
        <taxon>Methylobacterium</taxon>
    </lineage>
</organism>
<dbReference type="RefSeq" id="WP_128564975.1">
    <property type="nucleotide sequence ID" value="NZ_BPQH01000019.1"/>
</dbReference>
<dbReference type="EMBL" id="BPQH01000019">
    <property type="protein sequence ID" value="GJD52474.1"/>
    <property type="molecule type" value="Genomic_DNA"/>
</dbReference>
<reference evidence="1" key="1">
    <citation type="journal article" date="2021" name="Front. Microbiol.">
        <title>Comprehensive Comparative Genomics and Phenotyping of Methylobacterium Species.</title>
        <authorList>
            <person name="Alessa O."/>
            <person name="Ogura Y."/>
            <person name="Fujitani Y."/>
            <person name="Takami H."/>
            <person name="Hayashi T."/>
            <person name="Sahin N."/>
            <person name="Tani A."/>
        </authorList>
    </citation>
    <scope>NUCLEOTIDE SEQUENCE</scope>
    <source>
        <strain evidence="1">KCTC 52305</strain>
    </source>
</reference>
<proteinExistence type="predicted"/>
<accession>A0ABQ4R6P5</accession>
<evidence type="ECO:0000313" key="1">
    <source>
        <dbReference type="EMBL" id="GJD52474.1"/>
    </source>
</evidence>
<comment type="caution">
    <text evidence="1">The sequence shown here is derived from an EMBL/GenBank/DDBJ whole genome shotgun (WGS) entry which is preliminary data.</text>
</comment>
<dbReference type="Proteomes" id="UP001055167">
    <property type="component" value="Unassembled WGS sequence"/>
</dbReference>
<sequence length="81" mass="9081">MSHPEITITVADKIPLDRLRAHARRRGLGIAKARGRTRVNNRGGLQVYDATKNTVIAGVDYDLTIDQAAYFVEKAMRERAM</sequence>